<dbReference type="InterPro" id="IPR036020">
    <property type="entry name" value="WW_dom_sf"/>
</dbReference>
<feature type="compositionally biased region" description="Polar residues" evidence="19">
    <location>
        <begin position="477"/>
        <end position="491"/>
    </location>
</feature>
<dbReference type="GO" id="GO:0010766">
    <property type="term" value="P:negative regulation of sodium ion transport"/>
    <property type="evidence" value="ECO:0007669"/>
    <property type="project" value="UniProtKB-ARBA"/>
</dbReference>
<organism evidence="22 23">
    <name type="scientific">Sander lucioperca</name>
    <name type="common">Pike-perch</name>
    <name type="synonym">Perca lucioperca</name>
    <dbReference type="NCBI Taxonomy" id="283035"/>
    <lineage>
        <taxon>Eukaryota</taxon>
        <taxon>Metazoa</taxon>
        <taxon>Chordata</taxon>
        <taxon>Craniata</taxon>
        <taxon>Vertebrata</taxon>
        <taxon>Euteleostomi</taxon>
        <taxon>Actinopterygii</taxon>
        <taxon>Neopterygii</taxon>
        <taxon>Teleostei</taxon>
        <taxon>Neoteleostei</taxon>
        <taxon>Acanthomorphata</taxon>
        <taxon>Eupercaria</taxon>
        <taxon>Perciformes</taxon>
        <taxon>Percoidei</taxon>
        <taxon>Percidae</taxon>
        <taxon>Luciopercinae</taxon>
        <taxon>Sander</taxon>
    </lineage>
</organism>
<dbReference type="Gene3D" id="2.20.70.10">
    <property type="match status" value="3"/>
</dbReference>
<dbReference type="GO" id="GO:0019871">
    <property type="term" value="F:sodium channel inhibitor activity"/>
    <property type="evidence" value="ECO:0007669"/>
    <property type="project" value="TreeGrafter"/>
</dbReference>
<feature type="region of interest" description="Disordered" evidence="19">
    <location>
        <begin position="52"/>
        <end position="73"/>
    </location>
</feature>
<feature type="domain" description="WW" evidence="20">
    <location>
        <begin position="737"/>
        <end position="770"/>
    </location>
</feature>
<feature type="compositionally biased region" description="Polar residues" evidence="19">
    <location>
        <begin position="55"/>
        <end position="73"/>
    </location>
</feature>
<evidence type="ECO:0000256" key="17">
    <source>
        <dbReference type="ARBA" id="ARBA00082247"/>
    </source>
</evidence>
<keyword evidence="11" id="KW-0967">Endosome</keyword>
<dbReference type="FunFam" id="3.90.1750.10:FF:000026">
    <property type="entry name" value="E3 ubiquitin-protein ligase HACE1"/>
    <property type="match status" value="1"/>
</dbReference>
<keyword evidence="8" id="KW-0597">Phosphoprotein</keyword>
<dbReference type="Pfam" id="PF00397">
    <property type="entry name" value="WW"/>
    <property type="match status" value="4"/>
</dbReference>
<gene>
    <name evidence="22" type="primary">nedd4l</name>
</gene>
<feature type="region of interest" description="Disordered" evidence="19">
    <location>
        <begin position="352"/>
        <end position="392"/>
    </location>
</feature>
<dbReference type="Pfam" id="PF00632">
    <property type="entry name" value="HECT"/>
    <property type="match status" value="1"/>
</dbReference>
<dbReference type="GO" id="GO:0006811">
    <property type="term" value="P:monoatomic ion transport"/>
    <property type="evidence" value="ECO:0007669"/>
    <property type="project" value="UniProtKB-ARBA"/>
</dbReference>
<reference evidence="22" key="1">
    <citation type="submission" date="2025-08" db="UniProtKB">
        <authorList>
            <consortium name="Ensembl"/>
        </authorList>
    </citation>
    <scope>IDENTIFICATION</scope>
</reference>
<feature type="compositionally biased region" description="Low complexity" evidence="19">
    <location>
        <begin position="675"/>
        <end position="686"/>
    </location>
</feature>
<evidence type="ECO:0000259" key="20">
    <source>
        <dbReference type="PROSITE" id="PS50020"/>
    </source>
</evidence>
<feature type="compositionally biased region" description="Polar residues" evidence="19">
    <location>
        <begin position="538"/>
        <end position="551"/>
    </location>
</feature>
<evidence type="ECO:0000256" key="1">
    <source>
        <dbReference type="ARBA" id="ARBA00000885"/>
    </source>
</evidence>
<feature type="compositionally biased region" description="Low complexity" evidence="19">
    <location>
        <begin position="635"/>
        <end position="647"/>
    </location>
</feature>
<protein>
    <recommendedName>
        <fullName evidence="16">E3 ubiquitin-protein ligase NEDD4-like</fullName>
        <ecNumber evidence="6">2.3.2.26</ecNumber>
    </recommendedName>
    <alternativeName>
        <fullName evidence="17">HECT-type E3 ubiquitin transferase NED4L</fullName>
    </alternativeName>
</protein>
<dbReference type="InterPro" id="IPR035983">
    <property type="entry name" value="Hect_E3_ubiquitin_ligase"/>
</dbReference>
<evidence type="ECO:0000256" key="7">
    <source>
        <dbReference type="ARBA" id="ARBA00022490"/>
    </source>
</evidence>
<dbReference type="Gene3D" id="3.30.2160.10">
    <property type="entry name" value="Hect, E3 ligase catalytic domain"/>
    <property type="match status" value="1"/>
</dbReference>
<keyword evidence="15" id="KW-0333">Golgi apparatus</keyword>
<comment type="catalytic activity">
    <reaction evidence="1">
        <text>S-ubiquitinyl-[E2 ubiquitin-conjugating enzyme]-L-cysteine + [acceptor protein]-L-lysine = [E2 ubiquitin-conjugating enzyme]-L-cysteine + N(6)-ubiquitinyl-[acceptor protein]-L-lysine.</text>
        <dbReference type="EC" id="2.3.2.26"/>
    </reaction>
</comment>
<feature type="region of interest" description="Disordered" evidence="19">
    <location>
        <begin position="596"/>
        <end position="690"/>
    </location>
</feature>
<keyword evidence="7" id="KW-0963">Cytoplasm</keyword>
<evidence type="ECO:0000256" key="11">
    <source>
        <dbReference type="ARBA" id="ARBA00022753"/>
    </source>
</evidence>
<dbReference type="Gene3D" id="3.90.1750.10">
    <property type="entry name" value="Hect, E3 ligase catalytic domains"/>
    <property type="match status" value="1"/>
</dbReference>
<evidence type="ECO:0000256" key="10">
    <source>
        <dbReference type="ARBA" id="ARBA00022737"/>
    </source>
</evidence>
<name>A0A8D0CX57_SANLU</name>
<evidence type="ECO:0000256" key="14">
    <source>
        <dbReference type="ARBA" id="ARBA00022843"/>
    </source>
</evidence>
<dbReference type="PANTHER" id="PTHR11254:SF441">
    <property type="entry name" value="HECT-TYPE E3 UBIQUITIN TRANSFERASE"/>
    <property type="match status" value="1"/>
</dbReference>
<evidence type="ECO:0000256" key="15">
    <source>
        <dbReference type="ARBA" id="ARBA00023034"/>
    </source>
</evidence>
<keyword evidence="23" id="KW-1185">Reference proteome</keyword>
<feature type="region of interest" description="Disordered" evidence="19">
    <location>
        <begin position="415"/>
        <end position="491"/>
    </location>
</feature>
<keyword evidence="12" id="KW-0221">Differentiation</keyword>
<dbReference type="CDD" id="cd00201">
    <property type="entry name" value="WW"/>
    <property type="match status" value="4"/>
</dbReference>
<dbReference type="FunFam" id="2.20.70.10:FF:000017">
    <property type="entry name" value="E3 ubiquitin-protein ligase"/>
    <property type="match status" value="1"/>
</dbReference>
<dbReference type="InterPro" id="IPR035892">
    <property type="entry name" value="C2_domain_sf"/>
</dbReference>
<dbReference type="GO" id="GO:0048814">
    <property type="term" value="P:regulation of dendrite morphogenesis"/>
    <property type="evidence" value="ECO:0007669"/>
    <property type="project" value="TreeGrafter"/>
</dbReference>
<keyword evidence="13 18" id="KW-0833">Ubl conjugation pathway</keyword>
<dbReference type="InterPro" id="IPR001202">
    <property type="entry name" value="WW_dom"/>
</dbReference>
<keyword evidence="14" id="KW-0832">Ubl conjugation</keyword>
<dbReference type="UniPathway" id="UPA00143"/>
<reference evidence="22" key="2">
    <citation type="submission" date="2025-09" db="UniProtKB">
        <authorList>
            <consortium name="Ensembl"/>
        </authorList>
    </citation>
    <scope>IDENTIFICATION</scope>
</reference>
<evidence type="ECO:0000256" key="5">
    <source>
        <dbReference type="ARBA" id="ARBA00004906"/>
    </source>
</evidence>
<dbReference type="GO" id="GO:0005794">
    <property type="term" value="C:Golgi apparatus"/>
    <property type="evidence" value="ECO:0007669"/>
    <property type="project" value="UniProtKB-SubCell"/>
</dbReference>
<evidence type="ECO:0000256" key="13">
    <source>
        <dbReference type="ARBA" id="ARBA00022786"/>
    </source>
</evidence>
<accession>A0A8D0CX57</accession>
<keyword evidence="9" id="KW-0808">Transferase</keyword>
<dbReference type="FunFam" id="2.20.70.10:FF:000008">
    <property type="entry name" value="E3 ubiquitin-protein ligase NEDD4-like protein"/>
    <property type="match status" value="1"/>
</dbReference>
<feature type="domain" description="WW" evidence="20">
    <location>
        <begin position="559"/>
        <end position="592"/>
    </location>
</feature>
<feature type="domain" description="HECT" evidence="21">
    <location>
        <begin position="829"/>
        <end position="1163"/>
    </location>
</feature>
<evidence type="ECO:0000313" key="22">
    <source>
        <dbReference type="Ensembl" id="ENSSLUP00000022148.1"/>
    </source>
</evidence>
<dbReference type="AlphaFoldDB" id="A0A8D0CX57"/>
<dbReference type="EC" id="2.3.2.26" evidence="6"/>
<evidence type="ECO:0000256" key="8">
    <source>
        <dbReference type="ARBA" id="ARBA00022553"/>
    </source>
</evidence>
<dbReference type="SUPFAM" id="SSF51045">
    <property type="entry name" value="WW domain"/>
    <property type="match status" value="4"/>
</dbReference>
<feature type="domain" description="WW" evidence="20">
    <location>
        <begin position="686"/>
        <end position="719"/>
    </location>
</feature>
<feature type="region of interest" description="Disordered" evidence="19">
    <location>
        <begin position="511"/>
        <end position="572"/>
    </location>
</feature>
<dbReference type="Gene3D" id="3.30.2410.10">
    <property type="entry name" value="Hect, E3 ligase catalytic domain"/>
    <property type="match status" value="1"/>
</dbReference>
<dbReference type="GO" id="GO:0016567">
    <property type="term" value="P:protein ubiquitination"/>
    <property type="evidence" value="ECO:0007669"/>
    <property type="project" value="UniProtKB-UniPathway"/>
</dbReference>
<evidence type="ECO:0000313" key="23">
    <source>
        <dbReference type="Proteomes" id="UP000694568"/>
    </source>
</evidence>
<evidence type="ECO:0000256" key="6">
    <source>
        <dbReference type="ARBA" id="ARBA00012485"/>
    </source>
</evidence>
<dbReference type="SMART" id="SM00456">
    <property type="entry name" value="WW"/>
    <property type="match status" value="4"/>
</dbReference>
<proteinExistence type="predicted"/>
<dbReference type="GO" id="GO:0005771">
    <property type="term" value="C:multivesicular body"/>
    <property type="evidence" value="ECO:0007669"/>
    <property type="project" value="UniProtKB-SubCell"/>
</dbReference>
<dbReference type="PROSITE" id="PS50237">
    <property type="entry name" value="HECT"/>
    <property type="match status" value="1"/>
</dbReference>
<feature type="region of interest" description="Disordered" evidence="19">
    <location>
        <begin position="9"/>
        <end position="37"/>
    </location>
</feature>
<dbReference type="FunFam" id="2.20.70.10:FF:000006">
    <property type="entry name" value="E3 ubiquitin-protein ligase NEDD4-like protein"/>
    <property type="match status" value="1"/>
</dbReference>
<comment type="pathway">
    <text evidence="5">Protein modification; protein ubiquitination.</text>
</comment>
<dbReference type="SUPFAM" id="SSF56204">
    <property type="entry name" value="Hect, E3 ligase catalytic domain"/>
    <property type="match status" value="1"/>
</dbReference>
<dbReference type="FunFam" id="3.30.2160.10:FF:000001">
    <property type="entry name" value="E3 ubiquitin-protein ligase NEDD4-like"/>
    <property type="match status" value="1"/>
</dbReference>
<evidence type="ECO:0000256" key="4">
    <source>
        <dbReference type="ARBA" id="ARBA00004559"/>
    </source>
</evidence>
<keyword evidence="10" id="KW-0677">Repeat</keyword>
<comment type="subcellular location">
    <subcellularLocation>
        <location evidence="2">Cytoplasm</location>
    </subcellularLocation>
    <subcellularLocation>
        <location evidence="4">Endosome</location>
        <location evidence="4">Multivesicular body</location>
    </subcellularLocation>
    <subcellularLocation>
        <location evidence="3">Golgi apparatus</location>
    </subcellularLocation>
</comment>
<dbReference type="SMART" id="SM00119">
    <property type="entry name" value="HECTc"/>
    <property type="match status" value="1"/>
</dbReference>
<dbReference type="PROSITE" id="PS50020">
    <property type="entry name" value="WW_DOMAIN_2"/>
    <property type="match status" value="4"/>
</dbReference>
<evidence type="ECO:0000256" key="9">
    <source>
        <dbReference type="ARBA" id="ARBA00022679"/>
    </source>
</evidence>
<feature type="active site" description="Glycyl thioester intermediate" evidence="18">
    <location>
        <position position="1131"/>
    </location>
</feature>
<dbReference type="InterPro" id="IPR050409">
    <property type="entry name" value="E3_ubiq-protein_ligase"/>
</dbReference>
<dbReference type="PROSITE" id="PS01159">
    <property type="entry name" value="WW_DOMAIN_1"/>
    <property type="match status" value="4"/>
</dbReference>
<dbReference type="GeneTree" id="ENSGT00940000156873"/>
<dbReference type="GO" id="GO:0030154">
    <property type="term" value="P:cell differentiation"/>
    <property type="evidence" value="ECO:0007669"/>
    <property type="project" value="UniProtKB-KW"/>
</dbReference>
<feature type="compositionally biased region" description="Low complexity" evidence="19">
    <location>
        <begin position="524"/>
        <end position="537"/>
    </location>
</feature>
<evidence type="ECO:0000256" key="12">
    <source>
        <dbReference type="ARBA" id="ARBA00022782"/>
    </source>
</evidence>
<feature type="domain" description="WW" evidence="20">
    <location>
        <begin position="385"/>
        <end position="418"/>
    </location>
</feature>
<dbReference type="CDD" id="cd00078">
    <property type="entry name" value="HECTc"/>
    <property type="match status" value="1"/>
</dbReference>
<dbReference type="Proteomes" id="UP000694568">
    <property type="component" value="Unplaced"/>
</dbReference>
<dbReference type="FunFam" id="3.90.1750.10:FF:000001">
    <property type="entry name" value="E3 ubiquitin-protein ligase NEDD4-like"/>
    <property type="match status" value="1"/>
</dbReference>
<evidence type="ECO:0000256" key="16">
    <source>
        <dbReference type="ARBA" id="ARBA00068697"/>
    </source>
</evidence>
<dbReference type="GO" id="GO:0006511">
    <property type="term" value="P:ubiquitin-dependent protein catabolic process"/>
    <property type="evidence" value="ECO:0007669"/>
    <property type="project" value="TreeGrafter"/>
</dbReference>
<evidence type="ECO:0000256" key="2">
    <source>
        <dbReference type="ARBA" id="ARBA00004496"/>
    </source>
</evidence>
<dbReference type="FunFam" id="3.30.2410.10:FF:000001">
    <property type="entry name" value="E3 ubiquitin-protein ligase NEDD4-like"/>
    <property type="match status" value="1"/>
</dbReference>
<evidence type="ECO:0000256" key="19">
    <source>
        <dbReference type="SAM" id="MobiDB-lite"/>
    </source>
</evidence>
<evidence type="ECO:0000256" key="3">
    <source>
        <dbReference type="ARBA" id="ARBA00004555"/>
    </source>
</evidence>
<dbReference type="Gene3D" id="2.60.40.150">
    <property type="entry name" value="C2 domain"/>
    <property type="match status" value="1"/>
</dbReference>
<dbReference type="PANTHER" id="PTHR11254">
    <property type="entry name" value="HECT DOMAIN UBIQUITIN-PROTEIN LIGASE"/>
    <property type="match status" value="1"/>
</dbReference>
<dbReference type="InterPro" id="IPR000569">
    <property type="entry name" value="HECT_dom"/>
</dbReference>
<dbReference type="GO" id="GO:0061630">
    <property type="term" value="F:ubiquitin protein ligase activity"/>
    <property type="evidence" value="ECO:0007669"/>
    <property type="project" value="UniProtKB-EC"/>
</dbReference>
<sequence>MAQRLRLYFGSGRSNTAPEILEGDSDEALRPEPSLKRSSSMFIPQLAAYAEPRPTKSSSMHISLQRSNGSSNGDCRGYADDVPPPCYTPPGPAPAYTEPHVQPNLPKRRVFSIGSNGHTLYSRGQPGISVGGISIQRNSPDGSDIQHFRIHPYSGTGWSVQQQSLDQCSVVNGGTQRLVFQLQQNQNQNQDQSQGRQQAAASQEECTDVAFASSRGSHVVRYPKIRLERSSSHQRLLMENQHQETGADSQAVEVNQTDMERIEARNQSNGCTFKISRDSSRRQPHFKIYFTPGGGGDQDVCLGNDSTWNNPKTEDPAMERPYTFKDFLLRPRSHKSRVKGYLRLKMAYLPKQGGPEEEAGEMREEAEGWDESADSGSQRPQQLLPPLPPGWEEKVDNLGRTYYVNHNKRNTQWKRPSNVDVISETESDNQQRQINQEAHRVFRSRRHISEDLENEQQEPRDMDNSWDLITEEDPSESLAQSLPGPSSVLTPQLAQTPVTQDFSEDLNLRLSLTPDTNGEVPGPSSQSQLSNRLRSSSMTDGVSDQAQSPSATAYALTTPGLPPGWEERKDGKGRTYYVNHNSRTTTWTRPIVTSAAAEASGGASAPAPAPPPTPSSSSNASNNHLHEPQVRRPRSLSSPTVTLSTPLEGANNIQVRRAVKDTFSNPQSPQPSPYSSPKSQPKTQQSFLPPGWEMRIAPNGRPFFIDHNSRVTTWEDPRLKYPVYMRNKNSMEPGELGPLPPGWEERIHSDGRTFYIDHNTKNTQWEDPRLQSPAITGPVVPYSREFKQKYDYFRKKLKKPADIPNRFEMKLHRNNIFEESYRRIMSLKRPDVLKSRLWIEFESEKGLDYGGVAREWFFLLSKEMFNPYYGLFEYSATDNYTLQINPNSGLCNEDHLSYFKFIGRVAGMAVFHGKLLDGFFIRPFYKMMLGKQISLKDMESVDSEYYNSLKWILENDPTELDLRFCIDEDNFGQTYQVDLKPSGSDMVVTNENKKEYIDLVIQWRFVNRVQKQMNAFLEGFTELILIDLIKIFDENELELLMCGLGDVDVNDWRQHTVYKNGYCPNHPVIQWFWKVVLLMDAEKRIRLLQFVTGTSRVPMNGFAELYGSNGPQLFTIEQWGTPDKLPRAHTCFNRLDLPTYESFEDLREKLLMAVENAQGFEGVD</sequence>
<feature type="compositionally biased region" description="Low complexity" evidence="19">
    <location>
        <begin position="596"/>
        <end position="606"/>
    </location>
</feature>
<dbReference type="Ensembl" id="ENSSLUT00000022884.1">
    <property type="protein sequence ID" value="ENSSLUP00000022148.1"/>
    <property type="gene ID" value="ENSSLUG00000009719.1"/>
</dbReference>
<evidence type="ECO:0000259" key="21">
    <source>
        <dbReference type="PROSITE" id="PS50237"/>
    </source>
</evidence>
<evidence type="ECO:0000256" key="18">
    <source>
        <dbReference type="PROSITE-ProRule" id="PRU00104"/>
    </source>
</evidence>